<comment type="caution">
    <text evidence="1">The sequence shown here is derived from an EMBL/GenBank/DDBJ whole genome shotgun (WGS) entry which is preliminary data.</text>
</comment>
<dbReference type="SUPFAM" id="SSF103473">
    <property type="entry name" value="MFS general substrate transporter"/>
    <property type="match status" value="1"/>
</dbReference>
<keyword evidence="2" id="KW-1185">Reference proteome</keyword>
<reference evidence="1 2" key="1">
    <citation type="submission" date="2020-04" db="EMBL/GenBank/DDBJ databases">
        <authorList>
            <person name="Klaysubun C."/>
            <person name="Duangmal K."/>
            <person name="Lipun K."/>
        </authorList>
    </citation>
    <scope>NUCLEOTIDE SEQUENCE [LARGE SCALE GENOMIC DNA]</scope>
    <source>
        <strain evidence="1 2">K10HN5</strain>
    </source>
</reference>
<dbReference type="Gene3D" id="1.20.1250.20">
    <property type="entry name" value="MFS general substrate transporter like domains"/>
    <property type="match status" value="1"/>
</dbReference>
<proteinExistence type="predicted"/>
<accession>A0ABX1SAX3</accession>
<protein>
    <submittedName>
        <fullName evidence="1">MFS transporter</fullName>
    </submittedName>
</protein>
<dbReference type="InterPro" id="IPR036259">
    <property type="entry name" value="MFS_trans_sf"/>
</dbReference>
<gene>
    <name evidence="1" type="ORF">HF526_15470</name>
</gene>
<evidence type="ECO:0000313" key="1">
    <source>
        <dbReference type="EMBL" id="NMH98696.1"/>
    </source>
</evidence>
<dbReference type="RefSeq" id="WP_169382146.1">
    <property type="nucleotide sequence ID" value="NZ_JAAXLA010000026.1"/>
</dbReference>
<evidence type="ECO:0000313" key="2">
    <source>
        <dbReference type="Proteomes" id="UP000820669"/>
    </source>
</evidence>
<organism evidence="1 2">
    <name type="scientific">Pseudonocardia acidicola</name>
    <dbReference type="NCBI Taxonomy" id="2724939"/>
    <lineage>
        <taxon>Bacteria</taxon>
        <taxon>Bacillati</taxon>
        <taxon>Actinomycetota</taxon>
        <taxon>Actinomycetes</taxon>
        <taxon>Pseudonocardiales</taxon>
        <taxon>Pseudonocardiaceae</taxon>
        <taxon>Pseudonocardia</taxon>
    </lineage>
</organism>
<name>A0ABX1SAX3_9PSEU</name>
<dbReference type="Proteomes" id="UP000820669">
    <property type="component" value="Unassembled WGS sequence"/>
</dbReference>
<sequence>MSGVPLVACLLAPGLATSVALWALTGAGSTAYRLQTQASFVRATPTEVRGQALGVATASLVASQGLALLIAAPVAEALGAPTTVALSGAAGALIAIITTFGTTARTHTRQGCAPSTHD</sequence>
<dbReference type="EMBL" id="JAAXLA010000026">
    <property type="protein sequence ID" value="NMH98696.1"/>
    <property type="molecule type" value="Genomic_DNA"/>
</dbReference>